<reference evidence="1 2" key="1">
    <citation type="submission" date="2019-08" db="EMBL/GenBank/DDBJ databases">
        <authorList>
            <person name="Peeters C."/>
        </authorList>
    </citation>
    <scope>NUCLEOTIDE SEQUENCE [LARGE SCALE GENOMIC DNA]</scope>
    <source>
        <strain evidence="1 2">LMG 31012</strain>
    </source>
</reference>
<dbReference type="EMBL" id="CABPSH010000002">
    <property type="protein sequence ID" value="VVD80504.1"/>
    <property type="molecule type" value="Genomic_DNA"/>
</dbReference>
<protein>
    <submittedName>
        <fullName evidence="1">Uncharacterized protein</fullName>
    </submittedName>
</protein>
<evidence type="ECO:0000313" key="1">
    <source>
        <dbReference type="EMBL" id="VVD80504.1"/>
    </source>
</evidence>
<dbReference type="AlphaFoldDB" id="A0A5E4T243"/>
<dbReference type="Proteomes" id="UP000400981">
    <property type="component" value="Unassembled WGS sequence"/>
</dbReference>
<evidence type="ECO:0000313" key="2">
    <source>
        <dbReference type="Proteomes" id="UP000400981"/>
    </source>
</evidence>
<proteinExistence type="predicted"/>
<name>A0A5E4T243_9BURK</name>
<sequence length="211" mass="21649">MATQARVVMRKCAPRRSWEGSRLSVTQRAGAGAIHQRPAHPRHMKISLNPSASGADNQISVPPDRLGKINMPRIALLSALVLTVAQAPAFAAPTNDASVVHLSTRQAIVSDAVFRGSQAATLGADALRNAHGSFGVNVGAGALNLQSNQLVLANASQVAVDTRQTIHNTTILTGVPSASLGDRALMGASGNLGVNVVAGIANAQANALAIH</sequence>
<keyword evidence="2" id="KW-1185">Reference proteome</keyword>
<gene>
    <name evidence="1" type="ORF">PEP31012_01068</name>
</gene>
<organism evidence="1 2">
    <name type="scientific">Pandoraea eparura</name>
    <dbReference type="NCBI Taxonomy" id="2508291"/>
    <lineage>
        <taxon>Bacteria</taxon>
        <taxon>Pseudomonadati</taxon>
        <taxon>Pseudomonadota</taxon>
        <taxon>Betaproteobacteria</taxon>
        <taxon>Burkholderiales</taxon>
        <taxon>Burkholderiaceae</taxon>
        <taxon>Pandoraea</taxon>
    </lineage>
</organism>
<accession>A0A5E4T243</accession>